<evidence type="ECO:0000313" key="2">
    <source>
        <dbReference type="Proteomes" id="UP000051330"/>
    </source>
</evidence>
<name>A0A0R1N7A0_9LACO</name>
<dbReference type="AlphaFoldDB" id="A0A0R1N7A0"/>
<gene>
    <name evidence="1" type="ORF">FD09_GL001760</name>
</gene>
<dbReference type="EMBL" id="AZEC01000003">
    <property type="protein sequence ID" value="KRL13733.1"/>
    <property type="molecule type" value="Genomic_DNA"/>
</dbReference>
<organism evidence="1 2">
    <name type="scientific">Schleiferilactobacillus perolens DSM 12744</name>
    <dbReference type="NCBI Taxonomy" id="1423792"/>
    <lineage>
        <taxon>Bacteria</taxon>
        <taxon>Bacillati</taxon>
        <taxon>Bacillota</taxon>
        <taxon>Bacilli</taxon>
        <taxon>Lactobacillales</taxon>
        <taxon>Lactobacillaceae</taxon>
        <taxon>Schleiferilactobacillus</taxon>
    </lineage>
</organism>
<protein>
    <submittedName>
        <fullName evidence="1">Uncharacterized protein</fullName>
    </submittedName>
</protein>
<evidence type="ECO:0000313" key="1">
    <source>
        <dbReference type="EMBL" id="KRL13733.1"/>
    </source>
</evidence>
<comment type="caution">
    <text evidence="1">The sequence shown here is derived from an EMBL/GenBank/DDBJ whole genome shotgun (WGS) entry which is preliminary data.</text>
</comment>
<sequence length="73" mass="8223">MLAGILHEVFFLMHILGGFGPGHPLTEQDPVLFDLGKETTCIAFFWKGEGDVMTMLVKLSQSEHEITCFLLRK</sequence>
<reference evidence="1 2" key="1">
    <citation type="journal article" date="2015" name="Genome Announc.">
        <title>Expanding the biotechnology potential of lactobacilli through comparative genomics of 213 strains and associated genera.</title>
        <authorList>
            <person name="Sun Z."/>
            <person name="Harris H.M."/>
            <person name="McCann A."/>
            <person name="Guo C."/>
            <person name="Argimon S."/>
            <person name="Zhang W."/>
            <person name="Yang X."/>
            <person name="Jeffery I.B."/>
            <person name="Cooney J.C."/>
            <person name="Kagawa T.F."/>
            <person name="Liu W."/>
            <person name="Song Y."/>
            <person name="Salvetti E."/>
            <person name="Wrobel A."/>
            <person name="Rasinkangas P."/>
            <person name="Parkhill J."/>
            <person name="Rea M.C."/>
            <person name="O'Sullivan O."/>
            <person name="Ritari J."/>
            <person name="Douillard F.P."/>
            <person name="Paul Ross R."/>
            <person name="Yang R."/>
            <person name="Briner A.E."/>
            <person name="Felis G.E."/>
            <person name="de Vos W.M."/>
            <person name="Barrangou R."/>
            <person name="Klaenhammer T.R."/>
            <person name="Caufield P.W."/>
            <person name="Cui Y."/>
            <person name="Zhang H."/>
            <person name="O'Toole P.W."/>
        </authorList>
    </citation>
    <scope>NUCLEOTIDE SEQUENCE [LARGE SCALE GENOMIC DNA]</scope>
    <source>
        <strain evidence="1 2">DSM 12744</strain>
    </source>
</reference>
<dbReference type="Proteomes" id="UP000051330">
    <property type="component" value="Unassembled WGS sequence"/>
</dbReference>
<accession>A0A0R1N7A0</accession>
<proteinExistence type="predicted"/>
<keyword evidence="2" id="KW-1185">Reference proteome</keyword>